<feature type="domain" description="Sema" evidence="9">
    <location>
        <begin position="193"/>
        <end position="646"/>
    </location>
</feature>
<comment type="caution">
    <text evidence="10">The sequence shown here is derived from an EMBL/GenBank/DDBJ whole genome shotgun (WGS) entry which is preliminary data.</text>
</comment>
<evidence type="ECO:0000256" key="3">
    <source>
        <dbReference type="ARBA" id="ARBA00023136"/>
    </source>
</evidence>
<dbReference type="SUPFAM" id="SSF103575">
    <property type="entry name" value="Plexin repeat"/>
    <property type="match status" value="1"/>
</dbReference>
<dbReference type="Pfam" id="PF01437">
    <property type="entry name" value="PSI"/>
    <property type="match status" value="1"/>
</dbReference>
<dbReference type="FunFam" id="2.130.10.10:FF:000346">
    <property type="entry name" value="Sema-1a, isoform D"/>
    <property type="match status" value="1"/>
</dbReference>
<dbReference type="CDD" id="cd11237">
    <property type="entry name" value="Sema_1A"/>
    <property type="match status" value="1"/>
</dbReference>
<dbReference type="EMBL" id="JARAKH010000048">
    <property type="protein sequence ID" value="KAK8376595.1"/>
    <property type="molecule type" value="Genomic_DNA"/>
</dbReference>
<keyword evidence="2" id="KW-0524">Neurogenesis</keyword>
<dbReference type="PROSITE" id="PS51004">
    <property type="entry name" value="SEMA"/>
    <property type="match status" value="1"/>
</dbReference>
<dbReference type="SMART" id="SM00423">
    <property type="entry name" value="PSI"/>
    <property type="match status" value="1"/>
</dbReference>
<feature type="compositionally biased region" description="Basic and acidic residues" evidence="7">
    <location>
        <begin position="123"/>
        <end position="133"/>
    </location>
</feature>
<dbReference type="Proteomes" id="UP001487740">
    <property type="component" value="Unassembled WGS sequence"/>
</dbReference>
<comment type="subcellular location">
    <subcellularLocation>
        <location evidence="1">Membrane</location>
    </subcellularLocation>
</comment>
<evidence type="ECO:0000256" key="6">
    <source>
        <dbReference type="PROSITE-ProRule" id="PRU00352"/>
    </source>
</evidence>
<dbReference type="GO" id="GO:0045499">
    <property type="term" value="F:chemorepellent activity"/>
    <property type="evidence" value="ECO:0007669"/>
    <property type="project" value="TreeGrafter"/>
</dbReference>
<dbReference type="Gene3D" id="3.30.1680.10">
    <property type="entry name" value="ligand-binding face of the semaphorins, domain 2"/>
    <property type="match status" value="1"/>
</dbReference>
<dbReference type="AlphaFoldDB" id="A0AAW0SMF8"/>
<dbReference type="SUPFAM" id="SSF101912">
    <property type="entry name" value="Sema domain"/>
    <property type="match status" value="1"/>
</dbReference>
<keyword evidence="4" id="KW-1015">Disulfide bond</keyword>
<evidence type="ECO:0000259" key="9">
    <source>
        <dbReference type="PROSITE" id="PS51004"/>
    </source>
</evidence>
<dbReference type="InterPro" id="IPR001627">
    <property type="entry name" value="Semap_dom"/>
</dbReference>
<dbReference type="GO" id="GO:0030335">
    <property type="term" value="P:positive regulation of cell migration"/>
    <property type="evidence" value="ECO:0007669"/>
    <property type="project" value="TreeGrafter"/>
</dbReference>
<evidence type="ECO:0000313" key="11">
    <source>
        <dbReference type="Proteomes" id="UP001487740"/>
    </source>
</evidence>
<feature type="region of interest" description="Disordered" evidence="7">
    <location>
        <begin position="732"/>
        <end position="797"/>
    </location>
</feature>
<dbReference type="InterPro" id="IPR002165">
    <property type="entry name" value="Plexin_repeat"/>
</dbReference>
<dbReference type="InterPro" id="IPR027231">
    <property type="entry name" value="Semaphorin"/>
</dbReference>
<feature type="region of interest" description="Disordered" evidence="7">
    <location>
        <begin position="96"/>
        <end position="133"/>
    </location>
</feature>
<evidence type="ECO:0000256" key="7">
    <source>
        <dbReference type="SAM" id="MobiDB-lite"/>
    </source>
</evidence>
<evidence type="ECO:0000256" key="5">
    <source>
        <dbReference type="ARBA" id="ARBA00023180"/>
    </source>
</evidence>
<evidence type="ECO:0000256" key="2">
    <source>
        <dbReference type="ARBA" id="ARBA00022902"/>
    </source>
</evidence>
<dbReference type="InterPro" id="IPR016201">
    <property type="entry name" value="PSI"/>
</dbReference>
<keyword evidence="8" id="KW-0812">Transmembrane</keyword>
<evidence type="ECO:0000313" key="10">
    <source>
        <dbReference type="EMBL" id="KAK8376595.1"/>
    </source>
</evidence>
<evidence type="ECO:0000256" key="1">
    <source>
        <dbReference type="ARBA" id="ARBA00004370"/>
    </source>
</evidence>
<dbReference type="InterPro" id="IPR042068">
    <property type="entry name" value="SEM1A_sema_dom"/>
</dbReference>
<proteinExistence type="predicted"/>
<organism evidence="10 11">
    <name type="scientific">Scylla paramamosain</name>
    <name type="common">Mud crab</name>
    <dbReference type="NCBI Taxonomy" id="85552"/>
    <lineage>
        <taxon>Eukaryota</taxon>
        <taxon>Metazoa</taxon>
        <taxon>Ecdysozoa</taxon>
        <taxon>Arthropoda</taxon>
        <taxon>Crustacea</taxon>
        <taxon>Multicrustacea</taxon>
        <taxon>Malacostraca</taxon>
        <taxon>Eumalacostraca</taxon>
        <taxon>Eucarida</taxon>
        <taxon>Decapoda</taxon>
        <taxon>Pleocyemata</taxon>
        <taxon>Brachyura</taxon>
        <taxon>Eubrachyura</taxon>
        <taxon>Portunoidea</taxon>
        <taxon>Portunidae</taxon>
        <taxon>Portuninae</taxon>
        <taxon>Scylla</taxon>
    </lineage>
</organism>
<name>A0AAW0SMF8_SCYPA</name>
<dbReference type="SMART" id="SM00630">
    <property type="entry name" value="Sema"/>
    <property type="match status" value="1"/>
</dbReference>
<feature type="compositionally biased region" description="Basic and acidic residues" evidence="7">
    <location>
        <begin position="99"/>
        <end position="108"/>
    </location>
</feature>
<sequence>MWASGGAGGKGKVEETRGGVGVERAPEWQEACVFGVTFLGSGGGGVMAEAADLCVACVCLRGTCLYLPLTHCLTASCIIKVDLVCARRLASPSPLAVAGRKERRDTGTQRRRPRDTKTVTALHTDEDSGHQDTKALAGEGWSAIMGDDVEEQEEEEEEAFTRLPGAREAALRALKEDRYKEGLKERPKEGWLSRGVRKEELESQVFPGNRSEVDHFRLLQRDGDSLLIGARNIVYNISVHNLVENLSQRIVWFSKQHDSSVCFNKGKSVDECQNYIRVLAKEGEGQFLVCGTNAYKPLCRHYAQQADGSFNFTEKIGAGKCPYDPRHNSTFVYVDGELYSGTVADFQGMIPLIFREPLKTDHNDYNQLNAPDFVHSFDYGEFVFFFFRETAVEYMNCGKRVYSRVARARFKSLWTSFLKSRLNCSVPGEYPFYFDEIQSTTDVISGVYGDERHELIYAVFTTPSNSIPGSAVCAFSMRAILDTFEGAFKEQENMNSNWLPVKPFEVPDPRPGSCVEDSQTLPEDNINFAKSHALMDEAVAGFFGRPLLMKASFEYRFSKIAVDPQVTFLDGKTVDVLFIATDNGIIFKAINTQASPGTSSIEPVVIEEIHVFEEPVPIVNLQIAHQKDGQSKLIIITDDEVKSISLHRCHKATTCSACVGLQDPYCAWHDAHSRCGPPEPQIAGPIFQNVSGYHQQCPYSADSETLNPPTQIQTTEAPSPPEVETCAPCVCPEPSSPRPPPVTDPVPTEGPVDHSTIFDTLLEEDETSLESNKIPQLPPTQENNKRLGGVPNSVPQDPDLANEILLDSIGRETNQDVGIAYAEGGITGPVVGASLEGPPIYSAETLAIAVTTACVAALVIGFISGFLFSRKCRGDEYAHTYSETPYLDSKLNKRDNLVPAADPNMYTANNKHINNLVTNYNPKNINGKSNTNTTTDSKLLKPAKCAYI</sequence>
<dbReference type="Gene3D" id="2.130.10.10">
    <property type="entry name" value="YVTN repeat-like/Quinoprotein amine dehydrogenase"/>
    <property type="match status" value="1"/>
</dbReference>
<dbReference type="GO" id="GO:0005886">
    <property type="term" value="C:plasma membrane"/>
    <property type="evidence" value="ECO:0007669"/>
    <property type="project" value="TreeGrafter"/>
</dbReference>
<dbReference type="Pfam" id="PF01403">
    <property type="entry name" value="Sema"/>
    <property type="match status" value="1"/>
</dbReference>
<reference evidence="10 11" key="1">
    <citation type="submission" date="2023-03" db="EMBL/GenBank/DDBJ databases">
        <title>High-quality genome of Scylla paramamosain provides insights in environmental adaptation.</title>
        <authorList>
            <person name="Zhang L."/>
        </authorList>
    </citation>
    <scope>NUCLEOTIDE SEQUENCE [LARGE SCALE GENOMIC DNA]</scope>
    <source>
        <strain evidence="10">LZ_2023a</strain>
        <tissue evidence="10">Muscle</tissue>
    </source>
</reference>
<feature type="compositionally biased region" description="Pro residues" evidence="7">
    <location>
        <begin position="734"/>
        <end position="744"/>
    </location>
</feature>
<feature type="transmembrane region" description="Helical" evidence="8">
    <location>
        <begin position="846"/>
        <end position="868"/>
    </location>
</feature>
<dbReference type="PANTHER" id="PTHR11036:SF127">
    <property type="entry name" value="SEMAPHORIN-1A"/>
    <property type="match status" value="1"/>
</dbReference>
<dbReference type="GO" id="GO:0071526">
    <property type="term" value="P:semaphorin-plexin signaling pathway"/>
    <property type="evidence" value="ECO:0007669"/>
    <property type="project" value="TreeGrafter"/>
</dbReference>
<dbReference type="GO" id="GO:0030215">
    <property type="term" value="F:semaphorin receptor binding"/>
    <property type="evidence" value="ECO:0007669"/>
    <property type="project" value="InterPro"/>
</dbReference>
<keyword evidence="3 8" id="KW-0472">Membrane</keyword>
<keyword evidence="8" id="KW-1133">Transmembrane helix</keyword>
<evidence type="ECO:0000256" key="8">
    <source>
        <dbReference type="SAM" id="Phobius"/>
    </source>
</evidence>
<gene>
    <name evidence="10" type="ORF">O3P69_009898</name>
</gene>
<dbReference type="InterPro" id="IPR036352">
    <property type="entry name" value="Semap_dom_sf"/>
</dbReference>
<keyword evidence="5" id="KW-0325">Glycoprotein</keyword>
<dbReference type="GO" id="GO:0007411">
    <property type="term" value="P:axon guidance"/>
    <property type="evidence" value="ECO:0007669"/>
    <property type="project" value="TreeGrafter"/>
</dbReference>
<protein>
    <recommendedName>
        <fullName evidence="9">Sema domain-containing protein</fullName>
    </recommendedName>
</protein>
<dbReference type="PANTHER" id="PTHR11036">
    <property type="entry name" value="SEMAPHORIN"/>
    <property type="match status" value="1"/>
</dbReference>
<comment type="caution">
    <text evidence="6">Lacks conserved residue(s) required for the propagation of feature annotation.</text>
</comment>
<keyword evidence="11" id="KW-1185">Reference proteome</keyword>
<dbReference type="InterPro" id="IPR015943">
    <property type="entry name" value="WD40/YVTN_repeat-like_dom_sf"/>
</dbReference>
<evidence type="ECO:0000256" key="4">
    <source>
        <dbReference type="ARBA" id="ARBA00023157"/>
    </source>
</evidence>
<accession>A0AAW0SMF8</accession>